<gene>
    <name evidence="1" type="ORF">K491DRAFT_503241</name>
</gene>
<sequence length="190" mass="20540">MDRPALATGCPNPLRGACSCSLAVGRPPRPPCKLLCLSSKRREARGAPNGAASARLWEAGDPEGTICKCALHKNIRYCPWTDRARRACGPDHFQNPASESVVSPQAQSPACNLGMTSLPAAYEVQHVQSDALQNIRRTSMLACARQKLQNRRQTPIVRPAAALCESSRTLQALSKSLPETKWQLPASQAD</sequence>
<evidence type="ECO:0000313" key="1">
    <source>
        <dbReference type="EMBL" id="KAF2653736.1"/>
    </source>
</evidence>
<reference evidence="1" key="1">
    <citation type="journal article" date="2020" name="Stud. Mycol.">
        <title>101 Dothideomycetes genomes: a test case for predicting lifestyles and emergence of pathogens.</title>
        <authorList>
            <person name="Haridas S."/>
            <person name="Albert R."/>
            <person name="Binder M."/>
            <person name="Bloem J."/>
            <person name="Labutti K."/>
            <person name="Salamov A."/>
            <person name="Andreopoulos B."/>
            <person name="Baker S."/>
            <person name="Barry K."/>
            <person name="Bills G."/>
            <person name="Bluhm B."/>
            <person name="Cannon C."/>
            <person name="Castanera R."/>
            <person name="Culley D."/>
            <person name="Daum C."/>
            <person name="Ezra D."/>
            <person name="Gonzalez J."/>
            <person name="Henrissat B."/>
            <person name="Kuo A."/>
            <person name="Liang C."/>
            <person name="Lipzen A."/>
            <person name="Lutzoni F."/>
            <person name="Magnuson J."/>
            <person name="Mondo S."/>
            <person name="Nolan M."/>
            <person name="Ohm R."/>
            <person name="Pangilinan J."/>
            <person name="Park H.-J."/>
            <person name="Ramirez L."/>
            <person name="Alfaro M."/>
            <person name="Sun H."/>
            <person name="Tritt A."/>
            <person name="Yoshinaga Y."/>
            <person name="Zwiers L.-H."/>
            <person name="Turgeon B."/>
            <person name="Goodwin S."/>
            <person name="Spatafora J."/>
            <person name="Crous P."/>
            <person name="Grigoriev I."/>
        </authorList>
    </citation>
    <scope>NUCLEOTIDE SEQUENCE</scope>
    <source>
        <strain evidence="1">CBS 122681</strain>
    </source>
</reference>
<organism evidence="1 2">
    <name type="scientific">Lophiostoma macrostomum CBS 122681</name>
    <dbReference type="NCBI Taxonomy" id="1314788"/>
    <lineage>
        <taxon>Eukaryota</taxon>
        <taxon>Fungi</taxon>
        <taxon>Dikarya</taxon>
        <taxon>Ascomycota</taxon>
        <taxon>Pezizomycotina</taxon>
        <taxon>Dothideomycetes</taxon>
        <taxon>Pleosporomycetidae</taxon>
        <taxon>Pleosporales</taxon>
        <taxon>Lophiostomataceae</taxon>
        <taxon>Lophiostoma</taxon>
    </lineage>
</organism>
<proteinExistence type="predicted"/>
<dbReference type="Proteomes" id="UP000799324">
    <property type="component" value="Unassembled WGS sequence"/>
</dbReference>
<protein>
    <submittedName>
        <fullName evidence="1">Uncharacterized protein</fullName>
    </submittedName>
</protein>
<evidence type="ECO:0000313" key="2">
    <source>
        <dbReference type="Proteomes" id="UP000799324"/>
    </source>
</evidence>
<dbReference type="EMBL" id="MU004376">
    <property type="protein sequence ID" value="KAF2653736.1"/>
    <property type="molecule type" value="Genomic_DNA"/>
</dbReference>
<name>A0A6A6T1H7_9PLEO</name>
<keyword evidence="2" id="KW-1185">Reference proteome</keyword>
<accession>A0A6A6T1H7</accession>
<dbReference type="AlphaFoldDB" id="A0A6A6T1H7"/>